<dbReference type="AlphaFoldDB" id="A0A3M7M0K9"/>
<evidence type="ECO:0000259" key="1">
    <source>
        <dbReference type="Pfam" id="PF14226"/>
    </source>
</evidence>
<organism evidence="2 3">
    <name type="scientific">Pyrenophora seminiperda CCB06</name>
    <dbReference type="NCBI Taxonomy" id="1302712"/>
    <lineage>
        <taxon>Eukaryota</taxon>
        <taxon>Fungi</taxon>
        <taxon>Dikarya</taxon>
        <taxon>Ascomycota</taxon>
        <taxon>Pezizomycotina</taxon>
        <taxon>Dothideomycetes</taxon>
        <taxon>Pleosporomycetidae</taxon>
        <taxon>Pleosporales</taxon>
        <taxon>Pleosporineae</taxon>
        <taxon>Pleosporaceae</taxon>
        <taxon>Pyrenophora</taxon>
    </lineage>
</organism>
<sequence>MHKTCLDTIRADRAVIKLAEEVSVGKSDQTKYDETRAGAAAYLQQKMSLAIGPSLRSIPIIDLRRSFSESLADHQAVAAQIRETCTTSGFFYLQSTSYPSQLAMGFCKKWNALCEEKGSLQLTSHMKQHSIVLDLAHLFRLFALSLSLPEDYFDSMTTHPGGNARLIYYPPPRDNSPQIPKLRQEEQIGLGATLGLPMLHPPAHFHYPRASKSSSHPHNGTSLRTYPIPSFGFPYALDKRAIQEHGAHKVVNRSSKTHYSVPHSFFSVQLRYPSSRHYRHVCRIMGEKSKWKPIRAGEYILERLNAKTCVWCGGGGAPEYGMIFLPIRISGETQSGRQIISARFLS</sequence>
<evidence type="ECO:0000313" key="3">
    <source>
        <dbReference type="Proteomes" id="UP000265663"/>
    </source>
</evidence>
<dbReference type="Gene3D" id="2.60.120.330">
    <property type="entry name" value="B-lactam Antibiotic, Isopenicillin N Synthase, Chain"/>
    <property type="match status" value="2"/>
</dbReference>
<name>A0A3M7M0K9_9PLEO</name>
<evidence type="ECO:0000313" key="2">
    <source>
        <dbReference type="EMBL" id="RMZ68047.1"/>
    </source>
</evidence>
<proteinExistence type="predicted"/>
<dbReference type="Pfam" id="PF14226">
    <property type="entry name" value="DIOX_N"/>
    <property type="match status" value="1"/>
</dbReference>
<reference evidence="2 3" key="1">
    <citation type="journal article" date="2014" name="PLoS ONE">
        <title>De novo Genome Assembly of the Fungal Plant Pathogen Pyrenophora semeniperda.</title>
        <authorList>
            <person name="Soliai M.M."/>
            <person name="Meyer S.E."/>
            <person name="Udall J.A."/>
            <person name="Elzinga D.E."/>
            <person name="Hermansen R.A."/>
            <person name="Bodily P.M."/>
            <person name="Hart A.A."/>
            <person name="Coleman C.E."/>
        </authorList>
    </citation>
    <scope>NUCLEOTIDE SEQUENCE [LARGE SCALE GENOMIC DNA]</scope>
    <source>
        <strain evidence="2 3">CCB06</strain>
        <tissue evidence="2">Mycelium</tissue>
    </source>
</reference>
<dbReference type="Proteomes" id="UP000265663">
    <property type="component" value="Unassembled WGS sequence"/>
</dbReference>
<dbReference type="InterPro" id="IPR027443">
    <property type="entry name" value="IPNS-like_sf"/>
</dbReference>
<accession>A0A3M7M0K9</accession>
<protein>
    <submittedName>
        <fullName evidence="2">Flavonol synthase flavanone 3-hydroxylase</fullName>
    </submittedName>
</protein>
<dbReference type="SUPFAM" id="SSF51197">
    <property type="entry name" value="Clavaminate synthase-like"/>
    <property type="match status" value="1"/>
</dbReference>
<gene>
    <name evidence="2" type="ORF">GMOD_00004203</name>
</gene>
<dbReference type="InterPro" id="IPR026992">
    <property type="entry name" value="DIOX_N"/>
</dbReference>
<dbReference type="OrthoDB" id="288590at2759"/>
<keyword evidence="3" id="KW-1185">Reference proteome</keyword>
<feature type="domain" description="Non-haem dioxygenase N-terminal" evidence="1">
    <location>
        <begin position="58"/>
        <end position="105"/>
    </location>
</feature>
<dbReference type="EMBL" id="KE747814">
    <property type="protein sequence ID" value="RMZ68047.1"/>
    <property type="molecule type" value="Genomic_DNA"/>
</dbReference>